<organism evidence="1 2">
    <name type="scientific">Cucumis sativus</name>
    <name type="common">Cucumber</name>
    <dbReference type="NCBI Taxonomy" id="3659"/>
    <lineage>
        <taxon>Eukaryota</taxon>
        <taxon>Viridiplantae</taxon>
        <taxon>Streptophyta</taxon>
        <taxon>Embryophyta</taxon>
        <taxon>Tracheophyta</taxon>
        <taxon>Spermatophyta</taxon>
        <taxon>Magnoliopsida</taxon>
        <taxon>eudicotyledons</taxon>
        <taxon>Gunneridae</taxon>
        <taxon>Pentapetalae</taxon>
        <taxon>rosids</taxon>
        <taxon>fabids</taxon>
        <taxon>Cucurbitales</taxon>
        <taxon>Cucurbitaceae</taxon>
        <taxon>Benincaseae</taxon>
        <taxon>Cucumis</taxon>
    </lineage>
</organism>
<protein>
    <submittedName>
        <fullName evidence="1">Uncharacterized protein</fullName>
    </submittedName>
</protein>
<reference evidence="1 2" key="1">
    <citation type="journal article" date="2009" name="Nat. Genet.">
        <title>The genome of the cucumber, Cucumis sativus L.</title>
        <authorList>
            <person name="Huang S."/>
            <person name="Li R."/>
            <person name="Zhang Z."/>
            <person name="Li L."/>
            <person name="Gu X."/>
            <person name="Fan W."/>
            <person name="Lucas W.J."/>
            <person name="Wang X."/>
            <person name="Xie B."/>
            <person name="Ni P."/>
            <person name="Ren Y."/>
            <person name="Zhu H."/>
            <person name="Li J."/>
            <person name="Lin K."/>
            <person name="Jin W."/>
            <person name="Fei Z."/>
            <person name="Li G."/>
            <person name="Staub J."/>
            <person name="Kilian A."/>
            <person name="van der Vossen E.A."/>
            <person name="Wu Y."/>
            <person name="Guo J."/>
            <person name="He J."/>
            <person name="Jia Z."/>
            <person name="Ren Y."/>
            <person name="Tian G."/>
            <person name="Lu Y."/>
            <person name="Ruan J."/>
            <person name="Qian W."/>
            <person name="Wang M."/>
            <person name="Huang Q."/>
            <person name="Li B."/>
            <person name="Xuan Z."/>
            <person name="Cao J."/>
            <person name="Asan"/>
            <person name="Wu Z."/>
            <person name="Zhang J."/>
            <person name="Cai Q."/>
            <person name="Bai Y."/>
            <person name="Zhao B."/>
            <person name="Han Y."/>
            <person name="Li Y."/>
            <person name="Li X."/>
            <person name="Wang S."/>
            <person name="Shi Q."/>
            <person name="Liu S."/>
            <person name="Cho W.K."/>
            <person name="Kim J.Y."/>
            <person name="Xu Y."/>
            <person name="Heller-Uszynska K."/>
            <person name="Miao H."/>
            <person name="Cheng Z."/>
            <person name="Zhang S."/>
            <person name="Wu J."/>
            <person name="Yang Y."/>
            <person name="Kang H."/>
            <person name="Li M."/>
            <person name="Liang H."/>
            <person name="Ren X."/>
            <person name="Shi Z."/>
            <person name="Wen M."/>
            <person name="Jian M."/>
            <person name="Yang H."/>
            <person name="Zhang G."/>
            <person name="Yang Z."/>
            <person name="Chen R."/>
            <person name="Liu S."/>
            <person name="Li J."/>
            <person name="Ma L."/>
            <person name="Liu H."/>
            <person name="Zhou Y."/>
            <person name="Zhao J."/>
            <person name="Fang X."/>
            <person name="Li G."/>
            <person name="Fang L."/>
            <person name="Li Y."/>
            <person name="Liu D."/>
            <person name="Zheng H."/>
            <person name="Zhang Y."/>
            <person name="Qin N."/>
            <person name="Li Z."/>
            <person name="Yang G."/>
            <person name="Yang S."/>
            <person name="Bolund L."/>
            <person name="Kristiansen K."/>
            <person name="Zheng H."/>
            <person name="Li S."/>
            <person name="Zhang X."/>
            <person name="Yang H."/>
            <person name="Wang J."/>
            <person name="Sun R."/>
            <person name="Zhang B."/>
            <person name="Jiang S."/>
            <person name="Wang J."/>
            <person name="Du Y."/>
            <person name="Li S."/>
        </authorList>
    </citation>
    <scope>NUCLEOTIDE SEQUENCE [LARGE SCALE GENOMIC DNA]</scope>
    <source>
        <strain evidence="2">cv. 9930</strain>
    </source>
</reference>
<dbReference type="Gramene" id="KGN48515">
    <property type="protein sequence ID" value="KGN48515"/>
    <property type="gene ID" value="Csa_6G490790"/>
</dbReference>
<sequence>MATKLIISSSFVTPPKYFGNRQGIIRFNVVVAALWTIWLEQNNRVFNNKFASNVNIWEDILQVYWPLVLKTSTIFGILSCIT</sequence>
<name>A0A0A0KFR5_CUCSA</name>
<reference evidence="1 2" key="2">
    <citation type="journal article" date="2009" name="PLoS ONE">
        <title>An integrated genetic and cytogenetic map of the cucumber genome.</title>
        <authorList>
            <person name="Ren Y."/>
            <person name="Zhang Z."/>
            <person name="Liu J."/>
            <person name="Staub J.E."/>
            <person name="Han Y."/>
            <person name="Cheng Z."/>
            <person name="Li X."/>
            <person name="Lu J."/>
            <person name="Miao H."/>
            <person name="Kang H."/>
            <person name="Xie B."/>
            <person name="Gu X."/>
            <person name="Wang X."/>
            <person name="Du Y."/>
            <person name="Jin W."/>
            <person name="Huang S."/>
        </authorList>
    </citation>
    <scope>NUCLEOTIDE SEQUENCE [LARGE SCALE GENOMIC DNA]</scope>
    <source>
        <strain evidence="2">cv. 9930</strain>
    </source>
</reference>
<evidence type="ECO:0000313" key="1">
    <source>
        <dbReference type="EMBL" id="KGN48515.1"/>
    </source>
</evidence>
<dbReference type="AlphaFoldDB" id="A0A0A0KFR5"/>
<dbReference type="EMBL" id="CM002927">
    <property type="protein sequence ID" value="KGN48515.1"/>
    <property type="molecule type" value="Genomic_DNA"/>
</dbReference>
<evidence type="ECO:0000313" key="2">
    <source>
        <dbReference type="Proteomes" id="UP000029981"/>
    </source>
</evidence>
<reference evidence="1 2" key="3">
    <citation type="journal article" date="2010" name="BMC Genomics">
        <title>Transcriptome sequencing and comparative analysis of cucumber flowers with different sex types.</title>
        <authorList>
            <person name="Guo S."/>
            <person name="Zheng Y."/>
            <person name="Joung J.G."/>
            <person name="Liu S."/>
            <person name="Zhang Z."/>
            <person name="Crasta O.R."/>
            <person name="Sobral B.W."/>
            <person name="Xu Y."/>
            <person name="Huang S."/>
            <person name="Fei Z."/>
        </authorList>
    </citation>
    <scope>NUCLEOTIDE SEQUENCE [LARGE SCALE GENOMIC DNA]</scope>
    <source>
        <strain evidence="2">cv. 9930</strain>
    </source>
</reference>
<dbReference type="Proteomes" id="UP000029981">
    <property type="component" value="Chromosome 6"/>
</dbReference>
<proteinExistence type="predicted"/>
<gene>
    <name evidence="1" type="ORF">Csa_6G490790</name>
</gene>
<reference evidence="1 2" key="4">
    <citation type="journal article" date="2011" name="BMC Genomics">
        <title>RNA-Seq improves annotation of protein-coding genes in the cucumber genome.</title>
        <authorList>
            <person name="Li Z."/>
            <person name="Zhang Z."/>
            <person name="Yan P."/>
            <person name="Huang S."/>
            <person name="Fei Z."/>
            <person name="Lin K."/>
        </authorList>
    </citation>
    <scope>NUCLEOTIDE SEQUENCE [LARGE SCALE GENOMIC DNA]</scope>
    <source>
        <strain evidence="2">cv. 9930</strain>
    </source>
</reference>
<accession>A0A0A0KFR5</accession>
<keyword evidence="2" id="KW-1185">Reference proteome</keyword>